<organism evidence="1 2">
    <name type="scientific">Streptomyces griseocarneus</name>
    <dbReference type="NCBI Taxonomy" id="51201"/>
    <lineage>
        <taxon>Bacteria</taxon>
        <taxon>Bacillati</taxon>
        <taxon>Actinomycetota</taxon>
        <taxon>Actinomycetes</taxon>
        <taxon>Kitasatosporales</taxon>
        <taxon>Streptomycetaceae</taxon>
        <taxon>Streptomyces</taxon>
    </lineage>
</organism>
<sequence>MSSTTATAPATGAIAYHWLITLESHRRSATHSGTITAQRGASRRDLFDAILARVSRNRGDATVVFFALEPDQLA</sequence>
<protein>
    <submittedName>
        <fullName evidence="1">Uncharacterized protein</fullName>
    </submittedName>
</protein>
<name>A0ABX7RS66_9ACTN</name>
<keyword evidence="2" id="KW-1185">Reference proteome</keyword>
<gene>
    <name evidence="1" type="ORF">J3S04_03825</name>
</gene>
<dbReference type="Proteomes" id="UP000671836">
    <property type="component" value="Chromosome"/>
</dbReference>
<evidence type="ECO:0000313" key="1">
    <source>
        <dbReference type="EMBL" id="QSY50193.1"/>
    </source>
</evidence>
<evidence type="ECO:0000313" key="2">
    <source>
        <dbReference type="Proteomes" id="UP000671836"/>
    </source>
</evidence>
<dbReference type="RefSeq" id="WP_086570611.1">
    <property type="nucleotide sequence ID" value="NZ_CP071595.1"/>
</dbReference>
<proteinExistence type="predicted"/>
<dbReference type="EMBL" id="CP071595">
    <property type="protein sequence ID" value="QSY50193.1"/>
    <property type="molecule type" value="Genomic_DNA"/>
</dbReference>
<accession>A0ABX7RS66</accession>
<reference evidence="1 2" key="1">
    <citation type="submission" date="2021-03" db="EMBL/GenBank/DDBJ databases">
        <title>Streptomyces strains.</title>
        <authorList>
            <person name="Lund M.B."/>
            <person name="Toerring T."/>
        </authorList>
    </citation>
    <scope>NUCLEOTIDE SEQUENCE [LARGE SCALE GENOMIC DNA]</scope>
    <source>
        <strain evidence="1 2">KCC S-1010</strain>
    </source>
</reference>